<keyword evidence="3" id="KW-0732">Signal</keyword>
<dbReference type="GO" id="GO:0042302">
    <property type="term" value="F:structural constituent of cuticle"/>
    <property type="evidence" value="ECO:0007669"/>
    <property type="project" value="UniProtKB-UniRule"/>
</dbReference>
<evidence type="ECO:0000313" key="4">
    <source>
        <dbReference type="EMBL" id="KAJ8914601.1"/>
    </source>
</evidence>
<dbReference type="GO" id="GO:0005615">
    <property type="term" value="C:extracellular space"/>
    <property type="evidence" value="ECO:0007669"/>
    <property type="project" value="TreeGrafter"/>
</dbReference>
<gene>
    <name evidence="4" type="ORF">NQ315_017306</name>
</gene>
<proteinExistence type="predicted"/>
<dbReference type="PROSITE" id="PS00233">
    <property type="entry name" value="CHIT_BIND_RR_1"/>
    <property type="match status" value="1"/>
</dbReference>
<evidence type="ECO:0000313" key="5">
    <source>
        <dbReference type="Proteomes" id="UP001159042"/>
    </source>
</evidence>
<comment type="caution">
    <text evidence="4">The sequence shown here is derived from an EMBL/GenBank/DDBJ whole genome shotgun (WGS) entry which is preliminary data.</text>
</comment>
<dbReference type="InterPro" id="IPR051217">
    <property type="entry name" value="Insect_Cuticle_Struc_Prot"/>
</dbReference>
<name>A0AAV8VL51_9CUCU</name>
<protein>
    <recommendedName>
        <fullName evidence="6">Larval cuticle protein A2B</fullName>
    </recommendedName>
</protein>
<dbReference type="InterPro" id="IPR000618">
    <property type="entry name" value="Insect_cuticle"/>
</dbReference>
<keyword evidence="5" id="KW-1185">Reference proteome</keyword>
<dbReference type="PANTHER" id="PTHR12236">
    <property type="entry name" value="STRUCTURAL CONTITUENT OF CUTICLE"/>
    <property type="match status" value="1"/>
</dbReference>
<dbReference type="InterPro" id="IPR031311">
    <property type="entry name" value="CHIT_BIND_RR_consensus"/>
</dbReference>
<feature type="chain" id="PRO_5043586265" description="Larval cuticle protein A2B" evidence="3">
    <location>
        <begin position="18"/>
        <end position="179"/>
    </location>
</feature>
<dbReference type="PRINTS" id="PR00947">
    <property type="entry name" value="CUTICLE"/>
</dbReference>
<dbReference type="PANTHER" id="PTHR12236:SF75">
    <property type="entry name" value="CUTICULAR PROTEIN 62BB, ISOFORM A"/>
    <property type="match status" value="1"/>
</dbReference>
<dbReference type="AlphaFoldDB" id="A0AAV8VL51"/>
<organism evidence="4 5">
    <name type="scientific">Exocentrus adspersus</name>
    <dbReference type="NCBI Taxonomy" id="1586481"/>
    <lineage>
        <taxon>Eukaryota</taxon>
        <taxon>Metazoa</taxon>
        <taxon>Ecdysozoa</taxon>
        <taxon>Arthropoda</taxon>
        <taxon>Hexapoda</taxon>
        <taxon>Insecta</taxon>
        <taxon>Pterygota</taxon>
        <taxon>Neoptera</taxon>
        <taxon>Endopterygota</taxon>
        <taxon>Coleoptera</taxon>
        <taxon>Polyphaga</taxon>
        <taxon>Cucujiformia</taxon>
        <taxon>Chrysomeloidea</taxon>
        <taxon>Cerambycidae</taxon>
        <taxon>Lamiinae</taxon>
        <taxon>Acanthocinini</taxon>
        <taxon>Exocentrus</taxon>
    </lineage>
</organism>
<evidence type="ECO:0000256" key="3">
    <source>
        <dbReference type="SAM" id="SignalP"/>
    </source>
</evidence>
<dbReference type="PROSITE" id="PS51155">
    <property type="entry name" value="CHIT_BIND_RR_2"/>
    <property type="match status" value="1"/>
</dbReference>
<evidence type="ECO:0008006" key="6">
    <source>
        <dbReference type="Google" id="ProtNLM"/>
    </source>
</evidence>
<sequence>MAYQFLVFAVAVAATAASVLPGELPLAPAPLLARTVVSEPYDPNPQYQFGYDVQDPLTGDSHGQVETRSGDVVQGSYNLLEADGTRRVVDYTADPVNGFNAVVSKQGATPVAAPILRSAPVPAPILSSAPVAAPILNSAPLLRASAPWAASPILPAGVPAGFNAASWPGASVFRSTPVW</sequence>
<reference evidence="4 5" key="1">
    <citation type="journal article" date="2023" name="Insect Mol. Biol.">
        <title>Genome sequencing provides insights into the evolution of gene families encoding plant cell wall-degrading enzymes in longhorned beetles.</title>
        <authorList>
            <person name="Shin N.R."/>
            <person name="Okamura Y."/>
            <person name="Kirsch R."/>
            <person name="Pauchet Y."/>
        </authorList>
    </citation>
    <scope>NUCLEOTIDE SEQUENCE [LARGE SCALE GENOMIC DNA]</scope>
    <source>
        <strain evidence="4">EAD_L_NR</strain>
    </source>
</reference>
<feature type="signal peptide" evidence="3">
    <location>
        <begin position="1"/>
        <end position="17"/>
    </location>
</feature>
<evidence type="ECO:0000256" key="2">
    <source>
        <dbReference type="PROSITE-ProRule" id="PRU00497"/>
    </source>
</evidence>
<dbReference type="Proteomes" id="UP001159042">
    <property type="component" value="Unassembled WGS sequence"/>
</dbReference>
<accession>A0AAV8VL51</accession>
<dbReference type="GO" id="GO:0031012">
    <property type="term" value="C:extracellular matrix"/>
    <property type="evidence" value="ECO:0007669"/>
    <property type="project" value="TreeGrafter"/>
</dbReference>
<dbReference type="Pfam" id="PF00379">
    <property type="entry name" value="Chitin_bind_4"/>
    <property type="match status" value="1"/>
</dbReference>
<evidence type="ECO:0000256" key="1">
    <source>
        <dbReference type="ARBA" id="ARBA00022460"/>
    </source>
</evidence>
<keyword evidence="1 2" id="KW-0193">Cuticle</keyword>
<dbReference type="EMBL" id="JANEYG010000068">
    <property type="protein sequence ID" value="KAJ8914601.1"/>
    <property type="molecule type" value="Genomic_DNA"/>
</dbReference>